<feature type="domain" description="Heat-inducible transcription repressor HrcA C-terminal" evidence="6">
    <location>
        <begin position="112"/>
        <end position="333"/>
    </location>
</feature>
<sequence length="347" mass="39540">MEDADIAVNERYRDVLLAVIEGYFATANPVGSKFVSENYYLNLSPATIRNIMAILEEGGYIYQPHFSAGRVPTAKGYKLYIESLMKTEKISKKQREQVKKAFNLENRNISGILHQTSRALSDLSHYTGIVLAPETSRITLLHIEFVRVKPNNILVIMVFKNAIVENRLIYVYKDIKQNELNRYSGKLNEIIEKKDCGIDDLRDIIDGEIHDDRENFYSILNDMIFDFTNNADQNTDTRLYIGPETALLDEPEFSDNEQIKLLIKTINDKKIIIKLLGLAKNCKTKRIFIGSEAEWSEISGLSLITAPYLSENKVLRGSIGIIGPSRMNYSQVIPIIDFMAEFLGEII</sequence>
<protein>
    <recommendedName>
        <fullName evidence="5">Heat-inducible transcription repressor HrcA</fullName>
    </recommendedName>
</protein>
<dbReference type="Gene3D" id="3.30.390.60">
    <property type="entry name" value="Heat-inducible transcription repressor hrca homolog, domain 3"/>
    <property type="match status" value="1"/>
</dbReference>
<evidence type="ECO:0000259" key="6">
    <source>
        <dbReference type="Pfam" id="PF01628"/>
    </source>
</evidence>
<evidence type="ECO:0000313" key="8">
    <source>
        <dbReference type="Proteomes" id="UP000320813"/>
    </source>
</evidence>
<dbReference type="InterPro" id="IPR036390">
    <property type="entry name" value="WH_DNA-bd_sf"/>
</dbReference>
<proteinExistence type="inferred from homology"/>
<evidence type="ECO:0000256" key="1">
    <source>
        <dbReference type="ARBA" id="ARBA00022491"/>
    </source>
</evidence>
<dbReference type="HAMAP" id="MF_00081">
    <property type="entry name" value="HrcA"/>
    <property type="match status" value="1"/>
</dbReference>
<comment type="function">
    <text evidence="5">Negative regulator of class I heat shock genes (grpE-dnaK-dnaJ and groELS operons). Prevents heat-shock induction of these operons.</text>
</comment>
<keyword evidence="4 5" id="KW-0804">Transcription</keyword>
<dbReference type="Pfam" id="PF01628">
    <property type="entry name" value="HrcA"/>
    <property type="match status" value="1"/>
</dbReference>
<dbReference type="NCBIfam" id="TIGR00331">
    <property type="entry name" value="hrcA"/>
    <property type="match status" value="1"/>
</dbReference>
<evidence type="ECO:0000313" key="7">
    <source>
        <dbReference type="EMBL" id="RZD14229.1"/>
    </source>
</evidence>
<dbReference type="PANTHER" id="PTHR34824">
    <property type="entry name" value="HEAT-INDUCIBLE TRANSCRIPTION REPRESSOR HRCA"/>
    <property type="match status" value="1"/>
</dbReference>
<dbReference type="InterPro" id="IPR029016">
    <property type="entry name" value="GAF-like_dom_sf"/>
</dbReference>
<dbReference type="Proteomes" id="UP000320813">
    <property type="component" value="Unassembled WGS sequence"/>
</dbReference>
<keyword evidence="1 5" id="KW-0678">Repressor</keyword>
<dbReference type="Gene3D" id="3.30.450.40">
    <property type="match status" value="1"/>
</dbReference>
<organism evidence="7 8">
    <name type="scientific">Candidatus Acidulodesulfobacterium ferriphilum</name>
    <dbReference type="NCBI Taxonomy" id="2597223"/>
    <lineage>
        <taxon>Bacteria</taxon>
        <taxon>Deltaproteobacteria</taxon>
        <taxon>Candidatus Acidulodesulfobacterales</taxon>
        <taxon>Candidatus Acidulodesulfobacterium</taxon>
    </lineage>
</organism>
<comment type="similarity">
    <text evidence="5">Belongs to the HrcA family.</text>
</comment>
<dbReference type="Gene3D" id="1.10.10.10">
    <property type="entry name" value="Winged helix-like DNA-binding domain superfamily/Winged helix DNA-binding domain"/>
    <property type="match status" value="1"/>
</dbReference>
<dbReference type="GO" id="GO:0003677">
    <property type="term" value="F:DNA binding"/>
    <property type="evidence" value="ECO:0007669"/>
    <property type="project" value="InterPro"/>
</dbReference>
<comment type="caution">
    <text evidence="7">The sequence shown here is derived from an EMBL/GenBank/DDBJ whole genome shotgun (WGS) entry which is preliminary data.</text>
</comment>
<name>A0A519BAC2_9DELT</name>
<dbReference type="SUPFAM" id="SSF46785">
    <property type="entry name" value="Winged helix' DNA-binding domain"/>
    <property type="match status" value="1"/>
</dbReference>
<evidence type="ECO:0000256" key="3">
    <source>
        <dbReference type="ARBA" id="ARBA00023016"/>
    </source>
</evidence>
<keyword evidence="2 5" id="KW-0805">Transcription regulation</keyword>
<dbReference type="InterPro" id="IPR002571">
    <property type="entry name" value="HrcA"/>
</dbReference>
<gene>
    <name evidence="5 7" type="primary">hrcA</name>
    <name evidence="7" type="ORF">EVJ47_06060</name>
</gene>
<dbReference type="EMBL" id="SGBD01000003">
    <property type="protein sequence ID" value="RZD14229.1"/>
    <property type="molecule type" value="Genomic_DNA"/>
</dbReference>
<dbReference type="GO" id="GO:0045892">
    <property type="term" value="P:negative regulation of DNA-templated transcription"/>
    <property type="evidence" value="ECO:0007669"/>
    <property type="project" value="UniProtKB-UniRule"/>
</dbReference>
<accession>A0A519BAC2</accession>
<dbReference type="InterPro" id="IPR021153">
    <property type="entry name" value="HrcA_C"/>
</dbReference>
<evidence type="ECO:0000256" key="4">
    <source>
        <dbReference type="ARBA" id="ARBA00023163"/>
    </source>
</evidence>
<reference evidence="7 8" key="1">
    <citation type="submission" date="2019-01" db="EMBL/GenBank/DDBJ databases">
        <title>Insights into ecological role of a new deltaproteobacterial order Candidatus Sinidesulfobacterales (Sva0485) by metagenomics and metatranscriptomics.</title>
        <authorList>
            <person name="Tan S."/>
            <person name="Liu J."/>
            <person name="Fang Y."/>
            <person name="Hedlund B.P."/>
            <person name="Lian Z.H."/>
            <person name="Huang L.Y."/>
            <person name="Li J.T."/>
            <person name="Huang L.N."/>
            <person name="Li W.J."/>
            <person name="Jiang H.C."/>
            <person name="Dong H.L."/>
            <person name="Shu W.S."/>
        </authorList>
    </citation>
    <scope>NUCLEOTIDE SEQUENCE [LARGE SCALE GENOMIC DNA]</scope>
    <source>
        <strain evidence="7">AP3</strain>
    </source>
</reference>
<dbReference type="SUPFAM" id="SSF55781">
    <property type="entry name" value="GAF domain-like"/>
    <property type="match status" value="1"/>
</dbReference>
<evidence type="ECO:0000256" key="5">
    <source>
        <dbReference type="HAMAP-Rule" id="MF_00081"/>
    </source>
</evidence>
<evidence type="ECO:0000256" key="2">
    <source>
        <dbReference type="ARBA" id="ARBA00023015"/>
    </source>
</evidence>
<dbReference type="InterPro" id="IPR036388">
    <property type="entry name" value="WH-like_DNA-bd_sf"/>
</dbReference>
<dbReference type="PIRSF" id="PIRSF005485">
    <property type="entry name" value="HrcA"/>
    <property type="match status" value="1"/>
</dbReference>
<dbReference type="AlphaFoldDB" id="A0A519BAC2"/>
<dbReference type="PANTHER" id="PTHR34824:SF1">
    <property type="entry name" value="HEAT-INDUCIBLE TRANSCRIPTION REPRESSOR HRCA"/>
    <property type="match status" value="1"/>
</dbReference>
<keyword evidence="3 5" id="KW-0346">Stress response</keyword>
<dbReference type="InterPro" id="IPR023120">
    <property type="entry name" value="WHTH_transcript_rep_HrcA_IDD"/>
</dbReference>